<accession>A0AAX6HQ50</accession>
<dbReference type="GO" id="GO:0043565">
    <property type="term" value="F:sequence-specific DNA binding"/>
    <property type="evidence" value="ECO:0007669"/>
    <property type="project" value="InterPro"/>
</dbReference>
<evidence type="ECO:0000313" key="10">
    <source>
        <dbReference type="Proteomes" id="UP001140949"/>
    </source>
</evidence>
<comment type="subcellular location">
    <subcellularLocation>
        <location evidence="1">Nucleus</location>
    </subcellularLocation>
</comment>
<keyword evidence="2" id="KW-0677">Repeat</keyword>
<reference evidence="9" key="2">
    <citation type="submission" date="2023-04" db="EMBL/GenBank/DDBJ databases">
        <authorList>
            <person name="Bruccoleri R.E."/>
            <person name="Oakeley E.J."/>
            <person name="Faust A.-M."/>
            <person name="Dessus-Babus S."/>
            <person name="Altorfer M."/>
            <person name="Burckhardt D."/>
            <person name="Oertli M."/>
            <person name="Naumann U."/>
            <person name="Petersen F."/>
            <person name="Wong J."/>
        </authorList>
    </citation>
    <scope>NUCLEOTIDE SEQUENCE</scope>
    <source>
        <strain evidence="9">GSM-AAB239-AS_SAM_17_03QT</strain>
        <tissue evidence="9">Leaf</tissue>
    </source>
</reference>
<dbReference type="GO" id="GO:0003700">
    <property type="term" value="F:DNA-binding transcription factor activity"/>
    <property type="evidence" value="ECO:0007669"/>
    <property type="project" value="InterPro"/>
</dbReference>
<dbReference type="PANTHER" id="PTHR31221:SF90">
    <property type="entry name" value="WRKY TRANSCRIPTION FACTOR 44"/>
    <property type="match status" value="1"/>
</dbReference>
<dbReference type="InterPro" id="IPR003657">
    <property type="entry name" value="WRKY_dom"/>
</dbReference>
<dbReference type="PANTHER" id="PTHR31221">
    <property type="entry name" value="WRKY TRANSCRIPTION FACTOR PROTEIN 1-RELATED"/>
    <property type="match status" value="1"/>
</dbReference>
<dbReference type="SUPFAM" id="SSF118290">
    <property type="entry name" value="WRKY DNA-binding domain"/>
    <property type="match status" value="2"/>
</dbReference>
<comment type="caution">
    <text evidence="9">The sequence shown here is derived from an EMBL/GenBank/DDBJ whole genome shotgun (WGS) entry which is preliminary data.</text>
</comment>
<dbReference type="EMBL" id="JANAVB010007399">
    <property type="protein sequence ID" value="KAJ6842697.1"/>
    <property type="molecule type" value="Genomic_DNA"/>
</dbReference>
<keyword evidence="6" id="KW-0539">Nucleus</keyword>
<feature type="domain" description="WRKY" evidence="8">
    <location>
        <begin position="175"/>
        <end position="232"/>
    </location>
</feature>
<feature type="region of interest" description="Disordered" evidence="7">
    <location>
        <begin position="325"/>
        <end position="357"/>
    </location>
</feature>
<evidence type="ECO:0000256" key="7">
    <source>
        <dbReference type="SAM" id="MobiDB-lite"/>
    </source>
</evidence>
<sequence length="454" mass="49961">MDMKDTEKMVIATKPVALRPFSNPRLLSGNLHSNSPISEMPVAIKPKSLSFHPLQSAVAPAEVVQYQNDPSDRAVIYKPKAKVVSRAIASQLLNMGNFNQCPQTSSRYVKDQFQVSDQGKYQFHNQPTSTSHENVNLLTDPDIDRINEPSSNGAVNLEDVAVQNTLASGDRPSYDGYNWRKYGQKQVKGSEFPRSYYKCSHPNCPVKRKVERSVDGKIAEIVYEGDHNHLKPQPPKHILAMSQGHGSVSGGKSGRDSDEILWSNSVMNMSGMSDHSAEINNDLGVSGINTYSRMVENVQNPFVSTTENETGVSNEFVGVCGPGSRLAASEPDHKKRKGKGRVRAGVGAEDAAEPQSLMQSSLQSDISGDGFHWRKYGQKVVKGNPYPRSYYRCATPKCNVRKHVERASDDPGSFITTYEGKHNHDKPAPNLNPSASGSDEPMCRKTSNKMHTGN</sequence>
<proteinExistence type="predicted"/>
<evidence type="ECO:0000256" key="2">
    <source>
        <dbReference type="ARBA" id="ARBA00022737"/>
    </source>
</evidence>
<protein>
    <submittedName>
        <fullName evidence="9">WRKY transcription factor 44-like isoform X1</fullName>
    </submittedName>
</protein>
<name>A0AAX6HQ50_IRIPA</name>
<evidence type="ECO:0000256" key="1">
    <source>
        <dbReference type="ARBA" id="ARBA00004123"/>
    </source>
</evidence>
<evidence type="ECO:0000256" key="4">
    <source>
        <dbReference type="ARBA" id="ARBA00023125"/>
    </source>
</evidence>
<dbReference type="AlphaFoldDB" id="A0AAX6HQ50"/>
<dbReference type="SMART" id="SM00774">
    <property type="entry name" value="WRKY"/>
    <property type="match status" value="2"/>
</dbReference>
<evidence type="ECO:0000256" key="6">
    <source>
        <dbReference type="ARBA" id="ARBA00023242"/>
    </source>
</evidence>
<organism evidence="9 10">
    <name type="scientific">Iris pallida</name>
    <name type="common">Sweet iris</name>
    <dbReference type="NCBI Taxonomy" id="29817"/>
    <lineage>
        <taxon>Eukaryota</taxon>
        <taxon>Viridiplantae</taxon>
        <taxon>Streptophyta</taxon>
        <taxon>Embryophyta</taxon>
        <taxon>Tracheophyta</taxon>
        <taxon>Spermatophyta</taxon>
        <taxon>Magnoliopsida</taxon>
        <taxon>Liliopsida</taxon>
        <taxon>Asparagales</taxon>
        <taxon>Iridaceae</taxon>
        <taxon>Iridoideae</taxon>
        <taxon>Irideae</taxon>
        <taxon>Iris</taxon>
    </lineage>
</organism>
<feature type="region of interest" description="Disordered" evidence="7">
    <location>
        <begin position="407"/>
        <end position="454"/>
    </location>
</feature>
<evidence type="ECO:0000256" key="3">
    <source>
        <dbReference type="ARBA" id="ARBA00023015"/>
    </source>
</evidence>
<keyword evidence="10" id="KW-1185">Reference proteome</keyword>
<dbReference type="InterPro" id="IPR036576">
    <property type="entry name" value="WRKY_dom_sf"/>
</dbReference>
<feature type="domain" description="WRKY" evidence="8">
    <location>
        <begin position="362"/>
        <end position="427"/>
    </location>
</feature>
<dbReference type="PROSITE" id="PS50811">
    <property type="entry name" value="WRKY"/>
    <property type="match status" value="2"/>
</dbReference>
<evidence type="ECO:0000313" key="9">
    <source>
        <dbReference type="EMBL" id="KAJ6842697.1"/>
    </source>
</evidence>
<evidence type="ECO:0000259" key="8">
    <source>
        <dbReference type="PROSITE" id="PS50811"/>
    </source>
</evidence>
<dbReference type="Pfam" id="PF03106">
    <property type="entry name" value="WRKY"/>
    <property type="match status" value="2"/>
</dbReference>
<dbReference type="GO" id="GO:0005634">
    <property type="term" value="C:nucleus"/>
    <property type="evidence" value="ECO:0007669"/>
    <property type="project" value="UniProtKB-SubCell"/>
</dbReference>
<keyword evidence="5" id="KW-0804">Transcription</keyword>
<dbReference type="Proteomes" id="UP001140949">
    <property type="component" value="Unassembled WGS sequence"/>
</dbReference>
<dbReference type="InterPro" id="IPR044810">
    <property type="entry name" value="WRKY_plant"/>
</dbReference>
<keyword evidence="3" id="KW-0805">Transcription regulation</keyword>
<gene>
    <name evidence="9" type="ORF">M6B38_298130</name>
</gene>
<dbReference type="FunFam" id="2.20.25.80:FF:000006">
    <property type="entry name" value="WRKY transcription factor"/>
    <property type="match status" value="2"/>
</dbReference>
<dbReference type="Gene3D" id="2.20.25.80">
    <property type="entry name" value="WRKY domain"/>
    <property type="match status" value="2"/>
</dbReference>
<reference evidence="9" key="1">
    <citation type="journal article" date="2023" name="GigaByte">
        <title>Genome assembly of the bearded iris, Iris pallida Lam.</title>
        <authorList>
            <person name="Bruccoleri R.E."/>
            <person name="Oakeley E.J."/>
            <person name="Faust A.M.E."/>
            <person name="Altorfer M."/>
            <person name="Dessus-Babus S."/>
            <person name="Burckhardt D."/>
            <person name="Oertli M."/>
            <person name="Naumann U."/>
            <person name="Petersen F."/>
            <person name="Wong J."/>
        </authorList>
    </citation>
    <scope>NUCLEOTIDE SEQUENCE</scope>
    <source>
        <strain evidence="9">GSM-AAB239-AS_SAM_17_03QT</strain>
    </source>
</reference>
<evidence type="ECO:0000256" key="5">
    <source>
        <dbReference type="ARBA" id="ARBA00023163"/>
    </source>
</evidence>
<keyword evidence="4" id="KW-0238">DNA-binding</keyword>